<evidence type="ECO:0000313" key="3">
    <source>
        <dbReference type="Proteomes" id="UP000237819"/>
    </source>
</evidence>
<gene>
    <name evidence="2" type="ORF">C5Y93_11350</name>
</gene>
<dbReference type="SUPFAM" id="SSF47789">
    <property type="entry name" value="C-terminal domain of RNA polymerase alpha subunit"/>
    <property type="match status" value="1"/>
</dbReference>
<name>A0A2S8GN30_9BACT</name>
<evidence type="ECO:0000259" key="1">
    <source>
        <dbReference type="Pfam" id="PF03118"/>
    </source>
</evidence>
<dbReference type="OrthoDB" id="279512at2"/>
<dbReference type="AlphaFoldDB" id="A0A2S8GN30"/>
<dbReference type="Proteomes" id="UP000237819">
    <property type="component" value="Unassembled WGS sequence"/>
</dbReference>
<dbReference type="Pfam" id="PF03118">
    <property type="entry name" value="RNA_pol_A_CTD"/>
    <property type="match status" value="1"/>
</dbReference>
<comment type="caution">
    <text evidence="2">The sequence shown here is derived from an EMBL/GenBank/DDBJ whole genome shotgun (WGS) entry which is preliminary data.</text>
</comment>
<sequence>MTRITAAQAAVVARQIELQLAQGNFSAADDILTRCVEEVRNQRRELCAEYATPREVPLARLSLEPQVVNALEKCQITKVGDLQGITYEDLLEVPTMGPTRASELRDSVRQLFRDFKTRSFEQAL</sequence>
<dbReference type="GO" id="GO:0006351">
    <property type="term" value="P:DNA-templated transcription"/>
    <property type="evidence" value="ECO:0007669"/>
    <property type="project" value="InterPro"/>
</dbReference>
<dbReference type="Gene3D" id="1.10.150.20">
    <property type="entry name" value="5' to 3' exonuclease, C-terminal subdomain"/>
    <property type="match status" value="1"/>
</dbReference>
<protein>
    <recommendedName>
        <fullName evidence="1">RNA polymerase alpha subunit C-terminal domain-containing protein</fullName>
    </recommendedName>
</protein>
<organism evidence="2 3">
    <name type="scientific">Blastopirellula marina</name>
    <dbReference type="NCBI Taxonomy" id="124"/>
    <lineage>
        <taxon>Bacteria</taxon>
        <taxon>Pseudomonadati</taxon>
        <taxon>Planctomycetota</taxon>
        <taxon>Planctomycetia</taxon>
        <taxon>Pirellulales</taxon>
        <taxon>Pirellulaceae</taxon>
        <taxon>Blastopirellula</taxon>
    </lineage>
</organism>
<proteinExistence type="predicted"/>
<dbReference type="GO" id="GO:0003677">
    <property type="term" value="F:DNA binding"/>
    <property type="evidence" value="ECO:0007669"/>
    <property type="project" value="InterPro"/>
</dbReference>
<dbReference type="InterPro" id="IPR011260">
    <property type="entry name" value="RNAP_asu_C"/>
</dbReference>
<feature type="domain" description="RNA polymerase alpha subunit C-terminal" evidence="1">
    <location>
        <begin position="55"/>
        <end position="107"/>
    </location>
</feature>
<dbReference type="GO" id="GO:0003899">
    <property type="term" value="F:DNA-directed RNA polymerase activity"/>
    <property type="evidence" value="ECO:0007669"/>
    <property type="project" value="InterPro"/>
</dbReference>
<reference evidence="2 3" key="1">
    <citation type="submission" date="2018-02" db="EMBL/GenBank/DDBJ databases">
        <title>Comparative genomes isolates from brazilian mangrove.</title>
        <authorList>
            <person name="Araujo J.E."/>
            <person name="Taketani R.G."/>
            <person name="Silva M.C.P."/>
            <person name="Loureco M.V."/>
            <person name="Andreote F.D."/>
        </authorList>
    </citation>
    <scope>NUCLEOTIDE SEQUENCE [LARGE SCALE GENOMIC DNA]</scope>
    <source>
        <strain evidence="2 3">Nap-Phe MGV</strain>
    </source>
</reference>
<evidence type="ECO:0000313" key="2">
    <source>
        <dbReference type="EMBL" id="PQO45846.1"/>
    </source>
</evidence>
<dbReference type="EMBL" id="PUHZ01000012">
    <property type="protein sequence ID" value="PQO45846.1"/>
    <property type="molecule type" value="Genomic_DNA"/>
</dbReference>
<accession>A0A2S8GN30</accession>
<dbReference type="RefSeq" id="WP_105335546.1">
    <property type="nucleotide sequence ID" value="NZ_PUHZ01000012.1"/>
</dbReference>